<comment type="caution">
    <text evidence="2">The sequence shown here is derived from an EMBL/GenBank/DDBJ whole genome shotgun (WGS) entry which is preliminary data.</text>
</comment>
<sequence length="745" mass="84004">MPSASRAVPGLVSEAVPIPTSRLSPFEQARLKEADDWITTVFKDGKQHRWVADEISAHRSGRVLFIDGPRGAGKTSLLLTLLKRWRNEEEGSSAPLKHLRVLLPILDFDPLPRAMPLHGWLLEPWRKEAARIEKDCTLRGGSGEDLSELWAEVFERAVIGWTQASVEGKGVAEKALAYQEQASGWIDTTSLWHKFVYAAICRLAGCQRDDCKEAHPCMFVIAIDDVDLQVEHVPQLIHAIRLFHHPQVAYVLTGNYDHLRFALKLDYMVRHQSGGRTHGHGDQHVDEEIRKEIRIHSDQLCDAFIEKALPPHSMLTLESWSLQEVMPLRLDSNASSKAEISSKEQTVGGFLGDEWKKIAETAGSLRITTVRRVQHAIDRHDERRTNSNERQEAEILNLFAADLCGTSIEGNGAASKPVQVTLRGELSTRLGAILRVWEGHNLKIFLMDQPSIAFFPDFSEAANSQEEAHRALIVQLAVEKGQFGARALDWIPDAGILATEVQWDSKQAEVDGTAIFHWPWLQRPKASEALQLGEVAKALSKAEIGNSRTDLQEEFIKPWISENIKWFCTNREKPLAEPNINLKNLAQKLSDLPRDNNKEDEAEIKRWIGELFVMTAPYFGLPELLCQRLRDSLNECKHMPSIQEIHEEEKRIVKNAIINWQMGITHIGRQPSEKKRDPPPEAISKAVDDFLKVREKLSNNDSWWKFTKSGLSSQAAGQKRSGPRKTSASKKAATKQSGKTKRSRS</sequence>
<feature type="region of interest" description="Disordered" evidence="1">
    <location>
        <begin position="708"/>
        <end position="745"/>
    </location>
</feature>
<organism evidence="2 3">
    <name type="scientific">Chondromyces apiculatus DSM 436</name>
    <dbReference type="NCBI Taxonomy" id="1192034"/>
    <lineage>
        <taxon>Bacteria</taxon>
        <taxon>Pseudomonadati</taxon>
        <taxon>Myxococcota</taxon>
        <taxon>Polyangia</taxon>
        <taxon>Polyangiales</taxon>
        <taxon>Polyangiaceae</taxon>
        <taxon>Chondromyces</taxon>
    </lineage>
</organism>
<dbReference type="eggNOG" id="ENOG503191U">
    <property type="taxonomic scope" value="Bacteria"/>
</dbReference>
<evidence type="ECO:0000313" key="3">
    <source>
        <dbReference type="Proteomes" id="UP000019678"/>
    </source>
</evidence>
<protein>
    <submittedName>
        <fullName evidence="2">Uncharacterized protein</fullName>
    </submittedName>
</protein>
<dbReference type="EMBL" id="ASRX01000005">
    <property type="protein sequence ID" value="EYF08278.1"/>
    <property type="molecule type" value="Genomic_DNA"/>
</dbReference>
<evidence type="ECO:0000256" key="1">
    <source>
        <dbReference type="SAM" id="MobiDB-lite"/>
    </source>
</evidence>
<keyword evidence="3" id="KW-1185">Reference proteome</keyword>
<evidence type="ECO:0000313" key="2">
    <source>
        <dbReference type="EMBL" id="EYF08278.1"/>
    </source>
</evidence>
<proteinExistence type="predicted"/>
<dbReference type="Proteomes" id="UP000019678">
    <property type="component" value="Unassembled WGS sequence"/>
</dbReference>
<reference evidence="2 3" key="1">
    <citation type="submission" date="2013-05" db="EMBL/GenBank/DDBJ databases">
        <title>Genome assembly of Chondromyces apiculatus DSM 436.</title>
        <authorList>
            <person name="Sharma G."/>
            <person name="Khatri I."/>
            <person name="Kaur C."/>
            <person name="Mayilraj S."/>
            <person name="Subramanian S."/>
        </authorList>
    </citation>
    <scope>NUCLEOTIDE SEQUENCE [LARGE SCALE GENOMIC DNA]</scope>
    <source>
        <strain evidence="2 3">DSM 436</strain>
    </source>
</reference>
<gene>
    <name evidence="2" type="ORF">CAP_6039</name>
</gene>
<name>A0A017TG50_9BACT</name>
<dbReference type="AlphaFoldDB" id="A0A017TG50"/>
<accession>A0A017TG50</accession>
<feature type="compositionally biased region" description="Low complexity" evidence="1">
    <location>
        <begin position="725"/>
        <end position="737"/>
    </location>
</feature>